<dbReference type="Proteomes" id="UP000249746">
    <property type="component" value="Unassembled WGS sequence"/>
</dbReference>
<dbReference type="SUPFAM" id="SSF53756">
    <property type="entry name" value="UDP-Glycosyltransferase/glycogen phosphorylase"/>
    <property type="match status" value="1"/>
</dbReference>
<reference evidence="2 3" key="1">
    <citation type="submission" date="2017-03" db="EMBL/GenBank/DDBJ databases">
        <title>Genomic and clinical evidence uncovers the enterohepatic species Helicobacter valdiviensis as a potential human intestinal pathogen.</title>
        <authorList>
            <person name="Fresia P."/>
            <person name="Jara R."/>
            <person name="Sierra R."/>
            <person name="Ferres I."/>
            <person name="Greif G."/>
            <person name="Iraola G."/>
            <person name="Collado L."/>
        </authorList>
    </citation>
    <scope>NUCLEOTIDE SEQUENCE [LARGE SCALE GENOMIC DNA]</scope>
    <source>
        <strain evidence="2 3">WBE14</strain>
    </source>
</reference>
<dbReference type="InterPro" id="IPR001296">
    <property type="entry name" value="Glyco_trans_1"/>
</dbReference>
<dbReference type="CDD" id="cd03820">
    <property type="entry name" value="GT4_AmsD-like"/>
    <property type="match status" value="1"/>
</dbReference>
<dbReference type="RefSeq" id="WP_111229124.1">
    <property type="nucleotide sequence ID" value="NZ_NBIU01000003.1"/>
</dbReference>
<comment type="caution">
    <text evidence="2">The sequence shown here is derived from an EMBL/GenBank/DDBJ whole genome shotgun (WGS) entry which is preliminary data.</text>
</comment>
<accession>A0A2W6PQ15</accession>
<name>A0A2W6PQ15_9HELI</name>
<gene>
    <name evidence="2" type="ORF">B6S12_01830</name>
</gene>
<sequence length="356" mass="41771">MKKILLVIADITTFGGVERVFVNLANAFCESYEVTILSLCKKNAEPNFPLDKRVKLLFWEKPSANCIEYYKSKNTFYRFYLRHIHSRILSYQIKKAYSQFDIVINTSLYTPYFKNSYTKYVQFIHGPLKRYSHKNKYFDTLVLLSSKELAKWQEFHSDVKVIPNFCAKIFDENIDYNKKIVLAVGRMSSDNQKGFLRLIDIWNIVAKNQKLHEWKLHLVGEGVLKEQIQEKIKKYNLQSRVMIRPFTKKIEREYLEASIYAMSSHFEGFPMVLLEACSYGLAPIAFDVKTGPSDIISNGKSGYLISDGELEEFANKLQEMMQNKSLREQFGKLSKEIIKDNYLKESVIKKWREIIE</sequence>
<organism evidence="2 3">
    <name type="scientific">Helicobacter valdiviensis</name>
    <dbReference type="NCBI Taxonomy" id="1458358"/>
    <lineage>
        <taxon>Bacteria</taxon>
        <taxon>Pseudomonadati</taxon>
        <taxon>Campylobacterota</taxon>
        <taxon>Epsilonproteobacteria</taxon>
        <taxon>Campylobacterales</taxon>
        <taxon>Helicobacteraceae</taxon>
        <taxon>Helicobacter</taxon>
    </lineage>
</organism>
<proteinExistence type="predicted"/>
<evidence type="ECO:0000313" key="2">
    <source>
        <dbReference type="EMBL" id="PZT48813.1"/>
    </source>
</evidence>
<dbReference type="PANTHER" id="PTHR12526:SF630">
    <property type="entry name" value="GLYCOSYLTRANSFERASE"/>
    <property type="match status" value="1"/>
</dbReference>
<dbReference type="PANTHER" id="PTHR12526">
    <property type="entry name" value="GLYCOSYLTRANSFERASE"/>
    <property type="match status" value="1"/>
</dbReference>
<dbReference type="Gene3D" id="3.40.50.2000">
    <property type="entry name" value="Glycogen Phosphorylase B"/>
    <property type="match status" value="2"/>
</dbReference>
<keyword evidence="3" id="KW-1185">Reference proteome</keyword>
<dbReference type="AlphaFoldDB" id="A0A2W6PQ15"/>
<evidence type="ECO:0000259" key="1">
    <source>
        <dbReference type="Pfam" id="PF00534"/>
    </source>
</evidence>
<dbReference type="Pfam" id="PF00534">
    <property type="entry name" value="Glycos_transf_1"/>
    <property type="match status" value="1"/>
</dbReference>
<dbReference type="GO" id="GO:0016757">
    <property type="term" value="F:glycosyltransferase activity"/>
    <property type="evidence" value="ECO:0007669"/>
    <property type="project" value="InterPro"/>
</dbReference>
<protein>
    <recommendedName>
        <fullName evidence="1">Glycosyl transferase family 1 domain-containing protein</fullName>
    </recommendedName>
</protein>
<evidence type="ECO:0000313" key="3">
    <source>
        <dbReference type="Proteomes" id="UP000249746"/>
    </source>
</evidence>
<feature type="domain" description="Glycosyl transferase family 1" evidence="1">
    <location>
        <begin position="169"/>
        <end position="335"/>
    </location>
</feature>
<dbReference type="OrthoDB" id="6286688at2"/>
<dbReference type="EMBL" id="NBIU01000003">
    <property type="protein sequence ID" value="PZT48813.1"/>
    <property type="molecule type" value="Genomic_DNA"/>
</dbReference>